<sequence length="548" mass="61397">MSAPAFRLLPHFTLAFVGLFTIAFFIFAHEGLYDYDDYNYARYAHQLATGTFDLTPEPGHLDYTPLHQRLMVFGPVALFYKLLGVGIFTTTFWPLLCTFGTSLIFYLLYRQQHPVVASAAMLLLGLHYFTLNLSIYLYPDNVLMFFAADSAAALLYGRRPAQAHPVWWGLGFALLNFAASLSKETIVYYLPFYLSLLLLDLWHRRHGKFWLGALSTGAFLLVTYLFVYQAAAHDLLYRFHVIESVNEVRRVSNTSTGDIVARLTYMPLQLLIGTGLGVVLLLVLVAAIKSNRLSNDARFWLALAGSSLAFYWLGSTSLSYYNPNSLLPRMLTPLLPPLCLAAGFGVEYFARTGRGGWLLALGLLGCAAWLRSSISIVYGLLGGFFAFAAGLLSVGIVRRKMARFGPDTAFFAGATLSVVGLIMAIRPAYFMAKPSNSGYFAQQQLMQQELRWAAGGVVLMDNFSLHKCEIMYGFRVPDNLRFQHYAAYDTLRKVPSRPIWLLINRPVLSNDELIPQVITASAEQVLARFPRRKLHSQNNGVELYLLPN</sequence>
<evidence type="ECO:0000313" key="1">
    <source>
        <dbReference type="EMBL" id="GGF63506.1"/>
    </source>
</evidence>
<organism evidence="1 2">
    <name type="scientific">Hymenobacter qilianensis</name>
    <dbReference type="NCBI Taxonomy" id="1385715"/>
    <lineage>
        <taxon>Bacteria</taxon>
        <taxon>Pseudomonadati</taxon>
        <taxon>Bacteroidota</taxon>
        <taxon>Cytophagia</taxon>
        <taxon>Cytophagales</taxon>
        <taxon>Hymenobacteraceae</taxon>
        <taxon>Hymenobacter</taxon>
    </lineage>
</organism>
<keyword evidence="2" id="KW-1185">Reference proteome</keyword>
<protein>
    <submittedName>
        <fullName evidence="1">Uncharacterized protein</fullName>
    </submittedName>
</protein>
<name>A0ACB5PR26_9BACT</name>
<reference evidence="1 2" key="1">
    <citation type="journal article" date="2019" name="Int. J. Syst. Evol. Microbiol.">
        <title>The Global Catalogue of Microorganisms (GCM) 10K type strain sequencing project: providing services to taxonomists for standard genome sequencing and annotation.</title>
        <authorList>
            <consortium name="The Broad Institute Genomics Platform"/>
            <consortium name="The Broad Institute Genome Sequencing Center for Infectious Disease"/>
            <person name="Wu L."/>
            <person name="Ma J."/>
        </authorList>
    </citation>
    <scope>NUCLEOTIDE SEQUENCE [LARGE SCALE GENOMIC DNA]</scope>
    <source>
        <strain evidence="1 2">CGMCC 1.12720</strain>
    </source>
</reference>
<dbReference type="Proteomes" id="UP000605392">
    <property type="component" value="Unassembled WGS sequence"/>
</dbReference>
<accession>A0ACB5PR26</accession>
<dbReference type="EMBL" id="BMFN01000002">
    <property type="protein sequence ID" value="GGF63506.1"/>
    <property type="molecule type" value="Genomic_DNA"/>
</dbReference>
<evidence type="ECO:0000313" key="2">
    <source>
        <dbReference type="Proteomes" id="UP000605392"/>
    </source>
</evidence>
<gene>
    <name evidence="1" type="ORF">GCM10011375_18070</name>
</gene>
<comment type="caution">
    <text evidence="1">The sequence shown here is derived from an EMBL/GenBank/DDBJ whole genome shotgun (WGS) entry which is preliminary data.</text>
</comment>
<proteinExistence type="predicted"/>